<keyword evidence="8" id="KW-1185">Reference proteome</keyword>
<name>A0A9D4G609_DREPO</name>
<accession>A0A9D4G609</accession>
<keyword evidence="3 6" id="KW-1133">Transmembrane helix</keyword>
<comment type="caution">
    <text evidence="7">The sequence shown here is derived from an EMBL/GenBank/DDBJ whole genome shotgun (WGS) entry which is preliminary data.</text>
</comment>
<dbReference type="GO" id="GO:0016020">
    <property type="term" value="C:membrane"/>
    <property type="evidence" value="ECO:0007669"/>
    <property type="project" value="UniProtKB-SubCell"/>
</dbReference>
<protein>
    <recommendedName>
        <fullName evidence="5">Transmembrane protein 254</fullName>
    </recommendedName>
</protein>
<evidence type="ECO:0000313" key="8">
    <source>
        <dbReference type="Proteomes" id="UP000828390"/>
    </source>
</evidence>
<evidence type="ECO:0000256" key="5">
    <source>
        <dbReference type="ARBA" id="ARBA00034834"/>
    </source>
</evidence>
<evidence type="ECO:0000256" key="1">
    <source>
        <dbReference type="ARBA" id="ARBA00004141"/>
    </source>
</evidence>
<organism evidence="7 8">
    <name type="scientific">Dreissena polymorpha</name>
    <name type="common">Zebra mussel</name>
    <name type="synonym">Mytilus polymorpha</name>
    <dbReference type="NCBI Taxonomy" id="45954"/>
    <lineage>
        <taxon>Eukaryota</taxon>
        <taxon>Metazoa</taxon>
        <taxon>Spiralia</taxon>
        <taxon>Lophotrochozoa</taxon>
        <taxon>Mollusca</taxon>
        <taxon>Bivalvia</taxon>
        <taxon>Autobranchia</taxon>
        <taxon>Heteroconchia</taxon>
        <taxon>Euheterodonta</taxon>
        <taxon>Imparidentia</taxon>
        <taxon>Neoheterodontei</taxon>
        <taxon>Myida</taxon>
        <taxon>Dreissenoidea</taxon>
        <taxon>Dreissenidae</taxon>
        <taxon>Dreissena</taxon>
    </lineage>
</organism>
<comment type="subcellular location">
    <subcellularLocation>
        <location evidence="1">Membrane</location>
        <topology evidence="1">Multi-pass membrane protein</topology>
    </subcellularLocation>
</comment>
<dbReference type="Pfam" id="PF14934">
    <property type="entry name" value="TMEM254"/>
    <property type="match status" value="1"/>
</dbReference>
<dbReference type="EMBL" id="JAIWYP010000006">
    <property type="protein sequence ID" value="KAH3808172.1"/>
    <property type="molecule type" value="Genomic_DNA"/>
</dbReference>
<dbReference type="AlphaFoldDB" id="A0A9D4G609"/>
<sequence>MDIRHNSNVCVLSGIASPRERCPCPVGTFARYMHNNRLGQLYNILYAAIAAHAAEAIYTFYVCRKKGFAMFSTFLWTTQTFVFGFPSLLALKAYKGSIILKTQ</sequence>
<evidence type="ECO:0000313" key="7">
    <source>
        <dbReference type="EMBL" id="KAH3808172.1"/>
    </source>
</evidence>
<evidence type="ECO:0000256" key="4">
    <source>
        <dbReference type="ARBA" id="ARBA00023136"/>
    </source>
</evidence>
<feature type="transmembrane region" description="Helical" evidence="6">
    <location>
        <begin position="67"/>
        <end position="91"/>
    </location>
</feature>
<dbReference type="PANTHER" id="PTHR34104">
    <property type="entry name" value="TRANSMEMBRANE PROTEIN 254"/>
    <property type="match status" value="1"/>
</dbReference>
<dbReference type="Proteomes" id="UP000828390">
    <property type="component" value="Unassembled WGS sequence"/>
</dbReference>
<feature type="transmembrane region" description="Helical" evidence="6">
    <location>
        <begin position="41"/>
        <end position="61"/>
    </location>
</feature>
<evidence type="ECO:0000256" key="6">
    <source>
        <dbReference type="SAM" id="Phobius"/>
    </source>
</evidence>
<gene>
    <name evidence="7" type="ORF">DPMN_136523</name>
</gene>
<evidence type="ECO:0000256" key="3">
    <source>
        <dbReference type="ARBA" id="ARBA00022989"/>
    </source>
</evidence>
<reference evidence="7" key="1">
    <citation type="journal article" date="2019" name="bioRxiv">
        <title>The Genome of the Zebra Mussel, Dreissena polymorpha: A Resource for Invasive Species Research.</title>
        <authorList>
            <person name="McCartney M.A."/>
            <person name="Auch B."/>
            <person name="Kono T."/>
            <person name="Mallez S."/>
            <person name="Zhang Y."/>
            <person name="Obille A."/>
            <person name="Becker A."/>
            <person name="Abrahante J.E."/>
            <person name="Garbe J."/>
            <person name="Badalamenti J.P."/>
            <person name="Herman A."/>
            <person name="Mangelson H."/>
            <person name="Liachko I."/>
            <person name="Sullivan S."/>
            <person name="Sone E.D."/>
            <person name="Koren S."/>
            <person name="Silverstein K.A.T."/>
            <person name="Beckman K.B."/>
            <person name="Gohl D.M."/>
        </authorList>
    </citation>
    <scope>NUCLEOTIDE SEQUENCE</scope>
    <source>
        <strain evidence="7">Duluth1</strain>
        <tissue evidence="7">Whole animal</tissue>
    </source>
</reference>
<keyword evidence="2 6" id="KW-0812">Transmembrane</keyword>
<dbReference type="PANTHER" id="PTHR34104:SF3">
    <property type="entry name" value="TRANSMEMBRANE PROTEIN 254"/>
    <property type="match status" value="1"/>
</dbReference>
<reference evidence="7" key="2">
    <citation type="submission" date="2020-11" db="EMBL/GenBank/DDBJ databases">
        <authorList>
            <person name="McCartney M.A."/>
            <person name="Auch B."/>
            <person name="Kono T."/>
            <person name="Mallez S."/>
            <person name="Becker A."/>
            <person name="Gohl D.M."/>
            <person name="Silverstein K.A.T."/>
            <person name="Koren S."/>
            <person name="Bechman K.B."/>
            <person name="Herman A."/>
            <person name="Abrahante J.E."/>
            <person name="Garbe J."/>
        </authorList>
    </citation>
    <scope>NUCLEOTIDE SEQUENCE</scope>
    <source>
        <strain evidence="7">Duluth1</strain>
        <tissue evidence="7">Whole animal</tissue>
    </source>
</reference>
<proteinExistence type="predicted"/>
<evidence type="ECO:0000256" key="2">
    <source>
        <dbReference type="ARBA" id="ARBA00022692"/>
    </source>
</evidence>
<dbReference type="InterPro" id="IPR028110">
    <property type="entry name" value="TMEM254"/>
</dbReference>
<keyword evidence="4 6" id="KW-0472">Membrane</keyword>